<feature type="region of interest" description="Disordered" evidence="9">
    <location>
        <begin position="16"/>
        <end position="38"/>
    </location>
</feature>
<evidence type="ECO:0000313" key="12">
    <source>
        <dbReference type="Proteomes" id="UP000094527"/>
    </source>
</evidence>
<dbReference type="GO" id="GO:0032259">
    <property type="term" value="P:methylation"/>
    <property type="evidence" value="ECO:0007669"/>
    <property type="project" value="UniProtKB-KW"/>
</dbReference>
<comment type="subcellular location">
    <subcellularLocation>
        <location evidence="2">Cytoplasm</location>
    </subcellularLocation>
    <subcellularLocation>
        <location evidence="1">Nucleus</location>
    </subcellularLocation>
</comment>
<feature type="domain" description="SET" evidence="10">
    <location>
        <begin position="203"/>
        <end position="478"/>
    </location>
</feature>
<evidence type="ECO:0000259" key="10">
    <source>
        <dbReference type="PROSITE" id="PS50280"/>
    </source>
</evidence>
<dbReference type="GO" id="GO:0005634">
    <property type="term" value="C:nucleus"/>
    <property type="evidence" value="ECO:0007669"/>
    <property type="project" value="UniProtKB-SubCell"/>
</dbReference>
<reference evidence="11 12" key="1">
    <citation type="journal article" date="2016" name="Genome Biol. Evol.">
        <title>Gene Family Evolution Reflects Adaptation to Soil Environmental Stressors in the Genome of the Collembolan Orchesella cincta.</title>
        <authorList>
            <person name="Faddeeva-Vakhrusheva A."/>
            <person name="Derks M.F."/>
            <person name="Anvar S.Y."/>
            <person name="Agamennone V."/>
            <person name="Suring W."/>
            <person name="Smit S."/>
            <person name="van Straalen N.M."/>
            <person name="Roelofs D."/>
        </authorList>
    </citation>
    <scope>NUCLEOTIDE SEQUENCE [LARGE SCALE GENOMIC DNA]</scope>
    <source>
        <tissue evidence="11">Mixed pool</tissue>
    </source>
</reference>
<name>A0A1D2MWU7_ORCCI</name>
<dbReference type="SUPFAM" id="SSF48452">
    <property type="entry name" value="TPR-like"/>
    <property type="match status" value="1"/>
</dbReference>
<dbReference type="PANTHER" id="PTHR46165:SF2">
    <property type="entry name" value="SET AND MYND DOMAIN-CONTAINING PROTEIN 4"/>
    <property type="match status" value="1"/>
</dbReference>
<keyword evidence="4" id="KW-0489">Methyltransferase</keyword>
<dbReference type="Gene3D" id="1.10.220.160">
    <property type="match status" value="1"/>
</dbReference>
<dbReference type="Gene3D" id="6.10.140.2220">
    <property type="match status" value="1"/>
</dbReference>
<protein>
    <submittedName>
        <fullName evidence="11">SET and MYND domain-containing protein 4</fullName>
    </submittedName>
</protein>
<dbReference type="GO" id="GO:0008757">
    <property type="term" value="F:S-adenosylmethionine-dependent methyltransferase activity"/>
    <property type="evidence" value="ECO:0007669"/>
    <property type="project" value="UniProtKB-ARBA"/>
</dbReference>
<dbReference type="SUPFAM" id="SSF144232">
    <property type="entry name" value="HIT/MYND zinc finger-like"/>
    <property type="match status" value="1"/>
</dbReference>
<evidence type="ECO:0000256" key="5">
    <source>
        <dbReference type="ARBA" id="ARBA00022679"/>
    </source>
</evidence>
<dbReference type="OrthoDB" id="62495at2759"/>
<dbReference type="InterPro" id="IPR019734">
    <property type="entry name" value="TPR_rpt"/>
</dbReference>
<dbReference type="InterPro" id="IPR001214">
    <property type="entry name" value="SET_dom"/>
</dbReference>
<keyword evidence="3" id="KW-0963">Cytoplasm</keyword>
<dbReference type="PANTHER" id="PTHR46165">
    <property type="entry name" value="SET AND MYND DOMAIN-CONTAINING PROTEIN 4"/>
    <property type="match status" value="1"/>
</dbReference>
<dbReference type="InterPro" id="IPR011990">
    <property type="entry name" value="TPR-like_helical_dom_sf"/>
</dbReference>
<keyword evidence="5" id="KW-0808">Transferase</keyword>
<dbReference type="OMA" id="FDCTCPA"/>
<evidence type="ECO:0000256" key="4">
    <source>
        <dbReference type="ARBA" id="ARBA00022603"/>
    </source>
</evidence>
<evidence type="ECO:0000256" key="3">
    <source>
        <dbReference type="ARBA" id="ARBA00022490"/>
    </source>
</evidence>
<evidence type="ECO:0000313" key="11">
    <source>
        <dbReference type="EMBL" id="ODM97274.1"/>
    </source>
</evidence>
<dbReference type="PROSITE" id="PS50280">
    <property type="entry name" value="SET"/>
    <property type="match status" value="1"/>
</dbReference>
<dbReference type="STRING" id="48709.A0A1D2MWU7"/>
<dbReference type="Gene3D" id="1.25.40.10">
    <property type="entry name" value="Tetratricopeptide repeat domain"/>
    <property type="match status" value="2"/>
</dbReference>
<dbReference type="GO" id="GO:0042826">
    <property type="term" value="F:histone deacetylase binding"/>
    <property type="evidence" value="ECO:0007669"/>
    <property type="project" value="TreeGrafter"/>
</dbReference>
<evidence type="ECO:0000256" key="8">
    <source>
        <dbReference type="ARBA" id="ARBA00048985"/>
    </source>
</evidence>
<dbReference type="GO" id="GO:0008170">
    <property type="term" value="F:N-methyltransferase activity"/>
    <property type="evidence" value="ECO:0007669"/>
    <property type="project" value="UniProtKB-ARBA"/>
</dbReference>
<dbReference type="CDD" id="cd10536">
    <property type="entry name" value="SET_SMYD4"/>
    <property type="match status" value="1"/>
</dbReference>
<keyword evidence="7" id="KW-0539">Nucleus</keyword>
<dbReference type="Proteomes" id="UP000094527">
    <property type="component" value="Unassembled WGS sequence"/>
</dbReference>
<dbReference type="Pfam" id="PF00856">
    <property type="entry name" value="SET"/>
    <property type="match status" value="1"/>
</dbReference>
<dbReference type="AlphaFoldDB" id="A0A1D2MWU7"/>
<sequence>MVQIATAKIEDWIESEERKQCSTSPEENTHDDYRECPLSPDGPVDENGNTFAIALANRSAVYYELGSSYYDKSVKDADFALRYGYPERLKAKLLCRKASIYASQGKLEKAQKYLDIVKTGAMVADMENRNGKSSVKKDEKVCKKQTYLPPGIDVKIRETQKQIERLKIAEVSGAPKGECKTAANEGHLENGWKENPAFENASERIAIKASTSTIGRHVVAVDDIKAGDLLFKEEPFASVLLPEFYDSHCYHCHKSLPENDEYFLPCLHCSQVKFCDEICQSSSEPYHSIECTWLNLMYSVGIAHLAVRIVLTAGVDNILHCVKHHVEISNVENLEIFKNGGDNYRRVYSLLDHIDDMYEEDLFQYSLTASFLTRFLQTKTSFFQGISEDNQLKIGGAMLRHICQLVCNAHAITDVLPDTQVKCVVDENQKRIATAIFPAASIMNHSCNPNISFCNGKMLMVKASRAIKRNEDVYNCYGPHFRRMPRDERQEILQQQYFFDCSCDACRLELQTKSSFADQFQAFNCENCENPLQPSSAPVVQCPSCGQNQSMKAKFDMMNSVCDLMNKGQYFLDTDSLEAATEAFEACYKLAVRVLFRHNSTFGQVCDSLARCYVMAGKPNEAKKFLQHSLEYVKERFGEDSAEYNRELSKYESVLP</sequence>
<dbReference type="InterPro" id="IPR052097">
    <property type="entry name" value="SET-MYND_domain_protein"/>
</dbReference>
<keyword evidence="12" id="KW-1185">Reference proteome</keyword>
<dbReference type="Pfam" id="PF13181">
    <property type="entry name" value="TPR_8"/>
    <property type="match status" value="1"/>
</dbReference>
<dbReference type="GO" id="GO:0005737">
    <property type="term" value="C:cytoplasm"/>
    <property type="evidence" value="ECO:0007669"/>
    <property type="project" value="UniProtKB-SubCell"/>
</dbReference>
<proteinExistence type="predicted"/>
<accession>A0A1D2MWU7</accession>
<evidence type="ECO:0000256" key="7">
    <source>
        <dbReference type="ARBA" id="ARBA00023242"/>
    </source>
</evidence>
<dbReference type="InterPro" id="IPR044421">
    <property type="entry name" value="SMYD4_SET"/>
</dbReference>
<dbReference type="SUPFAM" id="SSF82199">
    <property type="entry name" value="SET domain"/>
    <property type="match status" value="1"/>
</dbReference>
<comment type="catalytic activity">
    <reaction evidence="8">
        <text>L-lysyl-[protein] + S-adenosyl-L-methionine = N(6)-methyl-L-lysyl-[protein] + S-adenosyl-L-homocysteine + H(+)</text>
        <dbReference type="Rhea" id="RHEA:51736"/>
        <dbReference type="Rhea" id="RHEA-COMP:9752"/>
        <dbReference type="Rhea" id="RHEA-COMP:13053"/>
        <dbReference type="ChEBI" id="CHEBI:15378"/>
        <dbReference type="ChEBI" id="CHEBI:29969"/>
        <dbReference type="ChEBI" id="CHEBI:57856"/>
        <dbReference type="ChEBI" id="CHEBI:59789"/>
        <dbReference type="ChEBI" id="CHEBI:61929"/>
    </reaction>
</comment>
<keyword evidence="6" id="KW-0949">S-adenosyl-L-methionine</keyword>
<gene>
    <name evidence="11" type="ORF">Ocin01_09405</name>
</gene>
<evidence type="ECO:0000256" key="1">
    <source>
        <dbReference type="ARBA" id="ARBA00004123"/>
    </source>
</evidence>
<dbReference type="Gene3D" id="2.170.270.10">
    <property type="entry name" value="SET domain"/>
    <property type="match status" value="1"/>
</dbReference>
<evidence type="ECO:0000256" key="6">
    <source>
        <dbReference type="ARBA" id="ARBA00022691"/>
    </source>
</evidence>
<evidence type="ECO:0000256" key="2">
    <source>
        <dbReference type="ARBA" id="ARBA00004496"/>
    </source>
</evidence>
<dbReference type="EMBL" id="LJIJ01000457">
    <property type="protein sequence ID" value="ODM97274.1"/>
    <property type="molecule type" value="Genomic_DNA"/>
</dbReference>
<comment type="caution">
    <text evidence="11">The sequence shown here is derived from an EMBL/GenBank/DDBJ whole genome shotgun (WGS) entry which is preliminary data.</text>
</comment>
<organism evidence="11 12">
    <name type="scientific">Orchesella cincta</name>
    <name type="common">Springtail</name>
    <name type="synonym">Podura cincta</name>
    <dbReference type="NCBI Taxonomy" id="48709"/>
    <lineage>
        <taxon>Eukaryota</taxon>
        <taxon>Metazoa</taxon>
        <taxon>Ecdysozoa</taxon>
        <taxon>Arthropoda</taxon>
        <taxon>Hexapoda</taxon>
        <taxon>Collembola</taxon>
        <taxon>Entomobryomorpha</taxon>
        <taxon>Entomobryoidea</taxon>
        <taxon>Orchesellidae</taxon>
        <taxon>Orchesellinae</taxon>
        <taxon>Orchesella</taxon>
    </lineage>
</organism>
<evidence type="ECO:0000256" key="9">
    <source>
        <dbReference type="SAM" id="MobiDB-lite"/>
    </source>
</evidence>
<dbReference type="GO" id="GO:0008276">
    <property type="term" value="F:protein methyltransferase activity"/>
    <property type="evidence" value="ECO:0007669"/>
    <property type="project" value="UniProtKB-ARBA"/>
</dbReference>
<dbReference type="InterPro" id="IPR046341">
    <property type="entry name" value="SET_dom_sf"/>
</dbReference>